<evidence type="ECO:0000313" key="1">
    <source>
        <dbReference type="EMBL" id="RBA29210.1"/>
    </source>
</evidence>
<dbReference type="EMBL" id="QLST01000003">
    <property type="protein sequence ID" value="RBA29210.1"/>
    <property type="molecule type" value="Genomic_DNA"/>
</dbReference>
<accession>A0A365P470</accession>
<protein>
    <submittedName>
        <fullName evidence="1">Uncharacterized protein</fullName>
    </submittedName>
</protein>
<dbReference type="Proteomes" id="UP000253319">
    <property type="component" value="Unassembled WGS sequence"/>
</dbReference>
<dbReference type="OrthoDB" id="1366021at2"/>
<keyword evidence="2" id="KW-1185">Reference proteome</keyword>
<reference evidence="1 2" key="1">
    <citation type="submission" date="2018-06" db="EMBL/GenBank/DDBJ databases">
        <title>Flavobacterium tibetense sp. nov., isolated from a wetland YonghuCo on Tibetan Plateau.</title>
        <authorList>
            <person name="Xing P."/>
            <person name="Phurbu D."/>
            <person name="Lu H."/>
        </authorList>
    </citation>
    <scope>NUCLEOTIDE SEQUENCE [LARGE SCALE GENOMIC DNA]</scope>
    <source>
        <strain evidence="1 2">YH5</strain>
    </source>
</reference>
<organism evidence="1 2">
    <name type="scientific">Flavobacterium tibetense</name>
    <dbReference type="NCBI Taxonomy" id="2233533"/>
    <lineage>
        <taxon>Bacteria</taxon>
        <taxon>Pseudomonadati</taxon>
        <taxon>Bacteroidota</taxon>
        <taxon>Flavobacteriia</taxon>
        <taxon>Flavobacteriales</taxon>
        <taxon>Flavobacteriaceae</taxon>
        <taxon>Flavobacterium</taxon>
    </lineage>
</organism>
<proteinExistence type="predicted"/>
<gene>
    <name evidence="1" type="ORF">DPN68_03345</name>
</gene>
<comment type="caution">
    <text evidence="1">The sequence shown here is derived from an EMBL/GenBank/DDBJ whole genome shotgun (WGS) entry which is preliminary data.</text>
</comment>
<dbReference type="RefSeq" id="WP_113988178.1">
    <property type="nucleotide sequence ID" value="NZ_QLST01000003.1"/>
</dbReference>
<dbReference type="AlphaFoldDB" id="A0A365P470"/>
<sequence length="105" mass="11780">MKKVIFIFIVYVGLLTVLPSVRALKAYLISSCVTEKSCETNSNSGCETSNFIMSLSFNALQYINVQTIYDSIFVFDLLLDKINLLPQNTAIILGFKSAIWHPPKL</sequence>
<evidence type="ECO:0000313" key="2">
    <source>
        <dbReference type="Proteomes" id="UP000253319"/>
    </source>
</evidence>
<name>A0A365P470_9FLAO</name>